<evidence type="ECO:0000256" key="5">
    <source>
        <dbReference type="ARBA" id="ARBA00023136"/>
    </source>
</evidence>
<protein>
    <submittedName>
        <fullName evidence="9">MBOAT-domain-containing protein</fullName>
    </submittedName>
</protein>
<keyword evidence="5 8" id="KW-0472">Membrane</keyword>
<feature type="transmembrane region" description="Helical" evidence="8">
    <location>
        <begin position="63"/>
        <end position="83"/>
    </location>
</feature>
<dbReference type="GO" id="GO:0005783">
    <property type="term" value="C:endoplasmic reticulum"/>
    <property type="evidence" value="ECO:0007669"/>
    <property type="project" value="TreeGrafter"/>
</dbReference>
<dbReference type="GO" id="GO:0030258">
    <property type="term" value="P:lipid modification"/>
    <property type="evidence" value="ECO:0007669"/>
    <property type="project" value="TreeGrafter"/>
</dbReference>
<gene>
    <name evidence="9" type="ORF">CALVIDRAFT_533759</name>
</gene>
<feature type="transmembrane region" description="Helical" evidence="8">
    <location>
        <begin position="90"/>
        <end position="109"/>
    </location>
</feature>
<evidence type="ECO:0000256" key="3">
    <source>
        <dbReference type="ARBA" id="ARBA00022692"/>
    </source>
</evidence>
<dbReference type="InterPro" id="IPR004299">
    <property type="entry name" value="MBOAT_fam"/>
</dbReference>
<keyword evidence="2" id="KW-0808">Transferase</keyword>
<accession>A0A167QNR6</accession>
<dbReference type="PANTHER" id="PTHR13906:SF4">
    <property type="entry name" value="LYSOPHOSPHOLIPID ACYLTRANSFERASE 6"/>
    <property type="match status" value="1"/>
</dbReference>
<feature type="transmembrane region" description="Helical" evidence="8">
    <location>
        <begin position="489"/>
        <end position="510"/>
    </location>
</feature>
<evidence type="ECO:0000256" key="8">
    <source>
        <dbReference type="SAM" id="Phobius"/>
    </source>
</evidence>
<reference evidence="9 10" key="1">
    <citation type="journal article" date="2016" name="Mol. Biol. Evol.">
        <title>Comparative Genomics of Early-Diverging Mushroom-Forming Fungi Provides Insights into the Origins of Lignocellulose Decay Capabilities.</title>
        <authorList>
            <person name="Nagy L.G."/>
            <person name="Riley R."/>
            <person name="Tritt A."/>
            <person name="Adam C."/>
            <person name="Daum C."/>
            <person name="Floudas D."/>
            <person name="Sun H."/>
            <person name="Yadav J.S."/>
            <person name="Pangilinan J."/>
            <person name="Larsson K.H."/>
            <person name="Matsuura K."/>
            <person name="Barry K."/>
            <person name="Labutti K."/>
            <person name="Kuo R."/>
            <person name="Ohm R.A."/>
            <person name="Bhattacharya S.S."/>
            <person name="Shirouzu T."/>
            <person name="Yoshinaga Y."/>
            <person name="Martin F.M."/>
            <person name="Grigoriev I.V."/>
            <person name="Hibbett D.S."/>
        </authorList>
    </citation>
    <scope>NUCLEOTIDE SEQUENCE [LARGE SCALE GENOMIC DNA]</scope>
    <source>
        <strain evidence="9 10">TUFC12733</strain>
    </source>
</reference>
<dbReference type="GO" id="GO:0047184">
    <property type="term" value="F:1-acylglycerophosphocholine O-acyltransferase activity"/>
    <property type="evidence" value="ECO:0007669"/>
    <property type="project" value="TreeGrafter"/>
</dbReference>
<name>A0A167QNR6_CALVF</name>
<evidence type="ECO:0000256" key="6">
    <source>
        <dbReference type="ARBA" id="ARBA00023315"/>
    </source>
</evidence>
<dbReference type="GO" id="GO:0046474">
    <property type="term" value="P:glycerophospholipid biosynthetic process"/>
    <property type="evidence" value="ECO:0007669"/>
    <property type="project" value="TreeGrafter"/>
</dbReference>
<dbReference type="InterPro" id="IPR049941">
    <property type="entry name" value="LPLAT_7/PORCN-like"/>
</dbReference>
<evidence type="ECO:0000256" key="7">
    <source>
        <dbReference type="SAM" id="MobiDB-lite"/>
    </source>
</evidence>
<dbReference type="AlphaFoldDB" id="A0A167QNR6"/>
<dbReference type="OrthoDB" id="286734at2759"/>
<feature type="transmembrane region" description="Helical" evidence="8">
    <location>
        <begin position="455"/>
        <end position="477"/>
    </location>
</feature>
<dbReference type="GO" id="GO:0016020">
    <property type="term" value="C:membrane"/>
    <property type="evidence" value="ECO:0007669"/>
    <property type="project" value="UniProtKB-SubCell"/>
</dbReference>
<evidence type="ECO:0000313" key="10">
    <source>
        <dbReference type="Proteomes" id="UP000076738"/>
    </source>
</evidence>
<evidence type="ECO:0000256" key="1">
    <source>
        <dbReference type="ARBA" id="ARBA00004141"/>
    </source>
</evidence>
<organism evidence="9 10">
    <name type="scientific">Calocera viscosa (strain TUFC12733)</name>
    <dbReference type="NCBI Taxonomy" id="1330018"/>
    <lineage>
        <taxon>Eukaryota</taxon>
        <taxon>Fungi</taxon>
        <taxon>Dikarya</taxon>
        <taxon>Basidiomycota</taxon>
        <taxon>Agaricomycotina</taxon>
        <taxon>Dacrymycetes</taxon>
        <taxon>Dacrymycetales</taxon>
        <taxon>Dacrymycetaceae</taxon>
        <taxon>Calocera</taxon>
    </lineage>
</organism>
<sequence>MDWIANKITAIAGAPPDQVKVFIFFALNYPLSHLYIRIPTNLPALRHLFSIVVSLYELSALKLYTGIGHELFSILGVWILLPWKHKYMPWAVFFFAMAHLMYNHLYRIWVSLTPDDFDITFSQMVLVMKITTLAWNVHDGRQAEELLDKQQMENRLVEFPSLLEYLGFCFYFPGFLVGPACDFNTYRALASGTLYTPRDGKPVRAATLIEGRKRAAYWHMATGILSIGLWLTLGPRFNYPQVRQDGWEKQAFIIRVIEVQLMGIIQRTKYYGAWKLAEGAAILTGLGFNGYGPDGRAMWNRATNVNIWKVEFAPNFKILLDNWNVNTNVWLRNCIYKRVTPRGKKPGFRSSMLTFLVSALWHGSESGYYLTFVQAGFVQTVGRMMRTCIRPFFLPPALEPKKTPETTEPPTRTATPAPPEGVSPVPNAPVPGVPTPSSTNPPAPPQTVAKTIYDVLGVICTAMELNYCVAPFILLTASDSLRGWSKMGWYGTWMTFAPLIFFLAGGKTFLLGKLKQRAEKEKKRLARLDNVPGVVIVPPSPSVMKIDDVADFVDQGWTKTPKLE</sequence>
<evidence type="ECO:0000256" key="2">
    <source>
        <dbReference type="ARBA" id="ARBA00022679"/>
    </source>
</evidence>
<dbReference type="GO" id="GO:0003841">
    <property type="term" value="F:1-acylglycerol-3-phosphate O-acyltransferase activity"/>
    <property type="evidence" value="ECO:0007669"/>
    <property type="project" value="TreeGrafter"/>
</dbReference>
<keyword evidence="3 8" id="KW-0812">Transmembrane</keyword>
<dbReference type="STRING" id="1330018.A0A167QNR6"/>
<dbReference type="PANTHER" id="PTHR13906">
    <property type="entry name" value="PORCUPINE"/>
    <property type="match status" value="1"/>
</dbReference>
<comment type="subcellular location">
    <subcellularLocation>
        <location evidence="1">Membrane</location>
        <topology evidence="1">Multi-pass membrane protein</topology>
    </subcellularLocation>
</comment>
<keyword evidence="4 8" id="KW-1133">Transmembrane helix</keyword>
<feature type="compositionally biased region" description="Pro residues" evidence="7">
    <location>
        <begin position="416"/>
        <end position="445"/>
    </location>
</feature>
<dbReference type="Pfam" id="PF03062">
    <property type="entry name" value="MBOAT"/>
    <property type="match status" value="1"/>
</dbReference>
<dbReference type="EMBL" id="KV417270">
    <property type="protein sequence ID" value="KZP00104.1"/>
    <property type="molecule type" value="Genomic_DNA"/>
</dbReference>
<feature type="transmembrane region" description="Helical" evidence="8">
    <location>
        <begin position="121"/>
        <end position="138"/>
    </location>
</feature>
<keyword evidence="6" id="KW-0012">Acyltransferase</keyword>
<dbReference type="Proteomes" id="UP000076738">
    <property type="component" value="Unassembled WGS sequence"/>
</dbReference>
<feature type="transmembrane region" description="Helical" evidence="8">
    <location>
        <begin position="216"/>
        <end position="233"/>
    </location>
</feature>
<feature type="transmembrane region" description="Helical" evidence="8">
    <location>
        <begin position="159"/>
        <end position="177"/>
    </location>
</feature>
<feature type="compositionally biased region" description="Low complexity" evidence="7">
    <location>
        <begin position="406"/>
        <end position="415"/>
    </location>
</feature>
<proteinExistence type="predicted"/>
<evidence type="ECO:0000313" key="9">
    <source>
        <dbReference type="EMBL" id="KZP00104.1"/>
    </source>
</evidence>
<evidence type="ECO:0000256" key="4">
    <source>
        <dbReference type="ARBA" id="ARBA00022989"/>
    </source>
</evidence>
<feature type="region of interest" description="Disordered" evidence="7">
    <location>
        <begin position="399"/>
        <end position="445"/>
    </location>
</feature>
<keyword evidence="10" id="KW-1185">Reference proteome</keyword>